<comment type="catalytic activity">
    <reaction evidence="2">
        <text>O-phospho-L-seryl-[protein] + H2O = L-seryl-[protein] + phosphate</text>
        <dbReference type="Rhea" id="RHEA:20629"/>
        <dbReference type="Rhea" id="RHEA-COMP:9863"/>
        <dbReference type="Rhea" id="RHEA-COMP:11604"/>
        <dbReference type="ChEBI" id="CHEBI:15377"/>
        <dbReference type="ChEBI" id="CHEBI:29999"/>
        <dbReference type="ChEBI" id="CHEBI:43474"/>
        <dbReference type="ChEBI" id="CHEBI:83421"/>
        <dbReference type="EC" id="3.1.3.16"/>
    </reaction>
</comment>
<evidence type="ECO:0000256" key="3">
    <source>
        <dbReference type="ARBA" id="ARBA00048336"/>
    </source>
</evidence>
<evidence type="ECO:0000313" key="6">
    <source>
        <dbReference type="Proteomes" id="UP000026960"/>
    </source>
</evidence>
<dbReference type="eggNOG" id="KOG0698">
    <property type="taxonomic scope" value="Eukaryota"/>
</dbReference>
<proteinExistence type="predicted"/>
<dbReference type="Gramene" id="OBART02G04010.1">
    <property type="protein sequence ID" value="OBART02G04010.1"/>
    <property type="gene ID" value="OBART02G04010"/>
</dbReference>
<evidence type="ECO:0000259" key="4">
    <source>
        <dbReference type="Pfam" id="PF00481"/>
    </source>
</evidence>
<name>A0A0D3F0S5_9ORYZ</name>
<reference evidence="5" key="1">
    <citation type="journal article" date="2009" name="Rice">
        <title>De Novo Next Generation Sequencing of Plant Genomes.</title>
        <authorList>
            <person name="Rounsley S."/>
            <person name="Marri P.R."/>
            <person name="Yu Y."/>
            <person name="He R."/>
            <person name="Sisneros N."/>
            <person name="Goicoechea J.L."/>
            <person name="Lee S.J."/>
            <person name="Angelova A."/>
            <person name="Kudrna D."/>
            <person name="Luo M."/>
            <person name="Affourtit J."/>
            <person name="Desany B."/>
            <person name="Knight J."/>
            <person name="Niazi F."/>
            <person name="Egholm M."/>
            <person name="Wing R.A."/>
        </authorList>
    </citation>
    <scope>NUCLEOTIDE SEQUENCE [LARGE SCALE GENOMIC DNA]</scope>
    <source>
        <strain evidence="5">cv. IRGC 105608</strain>
    </source>
</reference>
<dbReference type="EC" id="3.1.3.16" evidence="1"/>
<evidence type="ECO:0000313" key="5">
    <source>
        <dbReference type="EnsemblPlants" id="OBART02G04010.1"/>
    </source>
</evidence>
<sequence length="421" mass="46398">MAISGEVSGTTATLVVINGFTVTVESVGDSRCILDTQGGELLTVDHCLEKNAEEREQVSASGGEVGRLNLFGVLGWPSPVLDRWHVPFKIYWGPLPAAPIIPRCPPHIPSSTAAWILVVAQVWLTSSMAARSRWRPQRQRGSRLELDNGTNLPTSLAATCPATAVSSLPSAVSTVFAASTSPWLGDPRLVLAGWISQLEKVLVPCLPLRLLLDTQGPSAKTCEGAAGESGYRRGATVVKQQLYSGRISAVVRWLYVMQFFKQVDKSSKYYEFRCKTRLVKPSILHFQNLYKEGLLEQLLQSTALLVSWSLGRHLSGQVTNFMKISSSIIDDGLIHKDGFWWCYFQGGKTKRKSGYYLVQDGKCKKPKRKYKAVLLGFSQIKRMVTAKKLKGKDEAGEKGRVIQALLLLFISGINTLCQLLK</sequence>
<protein>
    <recommendedName>
        <fullName evidence="1">protein-serine/threonine phosphatase</fullName>
        <ecNumber evidence="1">3.1.3.16</ecNumber>
    </recommendedName>
</protein>
<comment type="catalytic activity">
    <reaction evidence="3">
        <text>O-phospho-L-threonyl-[protein] + H2O = L-threonyl-[protein] + phosphate</text>
        <dbReference type="Rhea" id="RHEA:47004"/>
        <dbReference type="Rhea" id="RHEA-COMP:11060"/>
        <dbReference type="Rhea" id="RHEA-COMP:11605"/>
        <dbReference type="ChEBI" id="CHEBI:15377"/>
        <dbReference type="ChEBI" id="CHEBI:30013"/>
        <dbReference type="ChEBI" id="CHEBI:43474"/>
        <dbReference type="ChEBI" id="CHEBI:61977"/>
        <dbReference type="EC" id="3.1.3.16"/>
    </reaction>
</comment>
<dbReference type="STRING" id="65489.A0A0D3F0S5"/>
<dbReference type="Proteomes" id="UP000026960">
    <property type="component" value="Chromosome 2"/>
</dbReference>
<dbReference type="AlphaFoldDB" id="A0A0D3F0S5"/>
<evidence type="ECO:0000256" key="2">
    <source>
        <dbReference type="ARBA" id="ARBA00047761"/>
    </source>
</evidence>
<organism evidence="5">
    <name type="scientific">Oryza barthii</name>
    <dbReference type="NCBI Taxonomy" id="65489"/>
    <lineage>
        <taxon>Eukaryota</taxon>
        <taxon>Viridiplantae</taxon>
        <taxon>Streptophyta</taxon>
        <taxon>Embryophyta</taxon>
        <taxon>Tracheophyta</taxon>
        <taxon>Spermatophyta</taxon>
        <taxon>Magnoliopsida</taxon>
        <taxon>Liliopsida</taxon>
        <taxon>Poales</taxon>
        <taxon>Poaceae</taxon>
        <taxon>BOP clade</taxon>
        <taxon>Oryzoideae</taxon>
        <taxon>Oryzeae</taxon>
        <taxon>Oryzinae</taxon>
        <taxon>Oryza</taxon>
    </lineage>
</organism>
<dbReference type="EnsemblPlants" id="OBART02G04010.1">
    <property type="protein sequence ID" value="OBART02G04010.1"/>
    <property type="gene ID" value="OBART02G04010"/>
</dbReference>
<dbReference type="PaxDb" id="65489-OBART02G04010.1"/>
<dbReference type="SUPFAM" id="SSF81606">
    <property type="entry name" value="PP2C-like"/>
    <property type="match status" value="1"/>
</dbReference>
<dbReference type="Gene3D" id="3.60.40.10">
    <property type="entry name" value="PPM-type phosphatase domain"/>
    <property type="match status" value="1"/>
</dbReference>
<feature type="domain" description="PPM-type phosphatase" evidence="4">
    <location>
        <begin position="8"/>
        <end position="74"/>
    </location>
</feature>
<keyword evidence="6" id="KW-1185">Reference proteome</keyword>
<accession>A0A0D3F0S5</accession>
<dbReference type="InterPro" id="IPR036457">
    <property type="entry name" value="PPM-type-like_dom_sf"/>
</dbReference>
<dbReference type="Pfam" id="PF00481">
    <property type="entry name" value="PP2C"/>
    <property type="match status" value="1"/>
</dbReference>
<reference evidence="5" key="2">
    <citation type="submission" date="2015-03" db="UniProtKB">
        <authorList>
            <consortium name="EnsemblPlants"/>
        </authorList>
    </citation>
    <scope>IDENTIFICATION</scope>
</reference>
<evidence type="ECO:0000256" key="1">
    <source>
        <dbReference type="ARBA" id="ARBA00013081"/>
    </source>
</evidence>
<dbReference type="GO" id="GO:0004722">
    <property type="term" value="F:protein serine/threonine phosphatase activity"/>
    <property type="evidence" value="ECO:0007669"/>
    <property type="project" value="UniProtKB-EC"/>
</dbReference>
<dbReference type="InterPro" id="IPR001932">
    <property type="entry name" value="PPM-type_phosphatase-like_dom"/>
</dbReference>